<proteinExistence type="predicted"/>
<gene>
    <name evidence="2" type="ORF">GMARGA_LOCUS29836</name>
</gene>
<feature type="transmembrane region" description="Helical" evidence="1">
    <location>
        <begin position="115"/>
        <end position="135"/>
    </location>
</feature>
<evidence type="ECO:0000256" key="1">
    <source>
        <dbReference type="SAM" id="Phobius"/>
    </source>
</evidence>
<organism evidence="2 3">
    <name type="scientific">Gigaspora margarita</name>
    <dbReference type="NCBI Taxonomy" id="4874"/>
    <lineage>
        <taxon>Eukaryota</taxon>
        <taxon>Fungi</taxon>
        <taxon>Fungi incertae sedis</taxon>
        <taxon>Mucoromycota</taxon>
        <taxon>Glomeromycotina</taxon>
        <taxon>Glomeromycetes</taxon>
        <taxon>Diversisporales</taxon>
        <taxon>Gigasporaceae</taxon>
        <taxon>Gigaspora</taxon>
    </lineage>
</organism>
<dbReference type="Gene3D" id="3.60.130.30">
    <property type="match status" value="1"/>
</dbReference>
<accession>A0ABN7WEJ6</accession>
<comment type="caution">
    <text evidence="2">The sequence shown here is derived from an EMBL/GenBank/DDBJ whole genome shotgun (WGS) entry which is preliminary data.</text>
</comment>
<sequence length="191" mass="22197">VRDIQFRDGQFRDLLMSKKLVKKRYMKPFFIILGKHYKKNNSKHMAQGLANNEVRIRLPSVSQSLLRKMKERAQKIYDLFNEIGVNKIKEYMKQQQENKIVEQIKGQAIAFRSNILVYGNLSVVAGICHSVVFFIHATSIKQNRKFDTLFSNSDSDIDTDISINVKNKKTRVSKNHAMQDRKLFKSSKLGS</sequence>
<keyword evidence="1" id="KW-1133">Transmembrane helix</keyword>
<dbReference type="EMBL" id="CAJVQB010040873">
    <property type="protein sequence ID" value="CAG8828890.1"/>
    <property type="molecule type" value="Genomic_DNA"/>
</dbReference>
<evidence type="ECO:0000313" key="2">
    <source>
        <dbReference type="EMBL" id="CAG8828890.1"/>
    </source>
</evidence>
<keyword evidence="1" id="KW-0812">Transmembrane</keyword>
<dbReference type="Proteomes" id="UP000789901">
    <property type="component" value="Unassembled WGS sequence"/>
</dbReference>
<evidence type="ECO:0000313" key="3">
    <source>
        <dbReference type="Proteomes" id="UP000789901"/>
    </source>
</evidence>
<protein>
    <submittedName>
        <fullName evidence="2">22784_t:CDS:1</fullName>
    </submittedName>
</protein>
<keyword evidence="3" id="KW-1185">Reference proteome</keyword>
<reference evidence="2 3" key="1">
    <citation type="submission" date="2021-06" db="EMBL/GenBank/DDBJ databases">
        <authorList>
            <person name="Kallberg Y."/>
            <person name="Tangrot J."/>
            <person name="Rosling A."/>
        </authorList>
    </citation>
    <scope>NUCLEOTIDE SEQUENCE [LARGE SCALE GENOMIC DNA]</scope>
    <source>
        <strain evidence="2 3">120-4 pot B 10/14</strain>
    </source>
</reference>
<keyword evidence="1" id="KW-0472">Membrane</keyword>
<name>A0ABN7WEJ6_GIGMA</name>
<feature type="non-terminal residue" evidence="2">
    <location>
        <position position="1"/>
    </location>
</feature>